<accession>A0A382ZZ79</accession>
<dbReference type="Gene3D" id="3.30.420.100">
    <property type="match status" value="1"/>
</dbReference>
<dbReference type="InterPro" id="IPR005485">
    <property type="entry name" value="Rbsml_uL18_euk_arch"/>
</dbReference>
<dbReference type="PANTHER" id="PTHR23410:SF12">
    <property type="entry name" value="LARGE RIBOSOMAL SUBUNIT PROTEIN UL18"/>
    <property type="match status" value="1"/>
</dbReference>
<evidence type="ECO:0000256" key="2">
    <source>
        <dbReference type="ARBA" id="ARBA00022980"/>
    </source>
</evidence>
<feature type="non-terminal residue" evidence="4">
    <location>
        <position position="1"/>
    </location>
</feature>
<dbReference type="AlphaFoldDB" id="A0A382ZZ79"/>
<dbReference type="GO" id="GO:0006412">
    <property type="term" value="P:translation"/>
    <property type="evidence" value="ECO:0007669"/>
    <property type="project" value="InterPro"/>
</dbReference>
<evidence type="ECO:0000313" key="4">
    <source>
        <dbReference type="EMBL" id="SVE00867.1"/>
    </source>
</evidence>
<dbReference type="GO" id="GO:0003735">
    <property type="term" value="F:structural constituent of ribosome"/>
    <property type="evidence" value="ECO:0007669"/>
    <property type="project" value="InterPro"/>
</dbReference>
<gene>
    <name evidence="4" type="ORF">METZ01_LOCUS453721</name>
</gene>
<dbReference type="PRINTS" id="PR00058">
    <property type="entry name" value="RIBOSOMALL5"/>
</dbReference>
<dbReference type="GO" id="GO:0008097">
    <property type="term" value="F:5S rRNA binding"/>
    <property type="evidence" value="ECO:0007669"/>
    <property type="project" value="InterPro"/>
</dbReference>
<organism evidence="4">
    <name type="scientific">marine metagenome</name>
    <dbReference type="NCBI Taxonomy" id="408172"/>
    <lineage>
        <taxon>unclassified sequences</taxon>
        <taxon>metagenomes</taxon>
        <taxon>ecological metagenomes</taxon>
    </lineage>
</organism>
<name>A0A382ZZ79_9ZZZZ</name>
<protein>
    <submittedName>
        <fullName evidence="4">Uncharacterized protein</fullName>
    </submittedName>
</protein>
<evidence type="ECO:0000256" key="1">
    <source>
        <dbReference type="ARBA" id="ARBA00007116"/>
    </source>
</evidence>
<proteinExistence type="inferred from homology"/>
<dbReference type="Pfam" id="PF17144">
    <property type="entry name" value="Ribosomal_L5e"/>
    <property type="match status" value="1"/>
</dbReference>
<dbReference type="EMBL" id="UINC01187907">
    <property type="protein sequence ID" value="SVE00867.1"/>
    <property type="molecule type" value="Genomic_DNA"/>
</dbReference>
<sequence>WKHSCANVPAAYLSGLEIAKMANKAKIKEAIFDMGSYTPTKGCRIYAVLKGAVDGGLNIPHSEKAFPSEERLNGEHISKDISTDLKKLIGKN</sequence>
<dbReference type="InterPro" id="IPR057268">
    <property type="entry name" value="Ribosomal_L18"/>
</dbReference>
<dbReference type="SUPFAM" id="SSF53137">
    <property type="entry name" value="Translational machinery components"/>
    <property type="match status" value="1"/>
</dbReference>
<evidence type="ECO:0000256" key="3">
    <source>
        <dbReference type="ARBA" id="ARBA00023274"/>
    </source>
</evidence>
<dbReference type="PANTHER" id="PTHR23410">
    <property type="entry name" value="RIBOSOMAL PROTEIN L5-RELATED"/>
    <property type="match status" value="1"/>
</dbReference>
<comment type="similarity">
    <text evidence="1">Belongs to the universal ribosomal protein uL18 family.</text>
</comment>
<dbReference type="GO" id="GO:0022625">
    <property type="term" value="C:cytosolic large ribosomal subunit"/>
    <property type="evidence" value="ECO:0007669"/>
    <property type="project" value="TreeGrafter"/>
</dbReference>
<keyword evidence="3" id="KW-0687">Ribonucleoprotein</keyword>
<dbReference type="GO" id="GO:0000027">
    <property type="term" value="P:ribosomal large subunit assembly"/>
    <property type="evidence" value="ECO:0007669"/>
    <property type="project" value="TreeGrafter"/>
</dbReference>
<dbReference type="CDD" id="cd00432">
    <property type="entry name" value="Ribosomal_L18_L5e"/>
    <property type="match status" value="1"/>
</dbReference>
<keyword evidence="2" id="KW-0689">Ribosomal protein</keyword>
<reference evidence="4" key="1">
    <citation type="submission" date="2018-05" db="EMBL/GenBank/DDBJ databases">
        <authorList>
            <person name="Lanie J.A."/>
            <person name="Ng W.-L."/>
            <person name="Kazmierczak K.M."/>
            <person name="Andrzejewski T.M."/>
            <person name="Davidsen T.M."/>
            <person name="Wayne K.J."/>
            <person name="Tettelin H."/>
            <person name="Glass J.I."/>
            <person name="Rusch D."/>
            <person name="Podicherti R."/>
            <person name="Tsui H.-C.T."/>
            <person name="Winkler M.E."/>
        </authorList>
    </citation>
    <scope>NUCLEOTIDE SEQUENCE</scope>
</reference>